<feature type="compositionally biased region" description="Low complexity" evidence="1">
    <location>
        <begin position="222"/>
        <end position="233"/>
    </location>
</feature>
<dbReference type="InParanoid" id="G4TKI3"/>
<dbReference type="HOGENOM" id="CLU_060377_0_0_1"/>
<dbReference type="OrthoDB" id="3209743at2759"/>
<dbReference type="EMBL" id="CAFZ01000136">
    <property type="protein sequence ID" value="CCA71831.1"/>
    <property type="molecule type" value="Genomic_DNA"/>
</dbReference>
<feature type="region of interest" description="Disordered" evidence="1">
    <location>
        <begin position="363"/>
        <end position="386"/>
    </location>
</feature>
<proteinExistence type="predicted"/>
<dbReference type="AlphaFoldDB" id="G4TKI3"/>
<reference evidence="2 3" key="1">
    <citation type="journal article" date="2011" name="PLoS Pathog.">
        <title>Endophytic Life Strategies Decoded by Genome and Transcriptome Analyses of the Mutualistic Root Symbiont Piriformospora indica.</title>
        <authorList>
            <person name="Zuccaro A."/>
            <person name="Lahrmann U."/>
            <person name="Guldener U."/>
            <person name="Langen G."/>
            <person name="Pfiffi S."/>
            <person name="Biedenkopf D."/>
            <person name="Wong P."/>
            <person name="Samans B."/>
            <person name="Grimm C."/>
            <person name="Basiewicz M."/>
            <person name="Murat C."/>
            <person name="Martin F."/>
            <person name="Kogel K.H."/>
        </authorList>
    </citation>
    <scope>NUCLEOTIDE SEQUENCE [LARGE SCALE GENOMIC DNA]</scope>
    <source>
        <strain evidence="2 3">DSM 11827</strain>
    </source>
</reference>
<keyword evidence="3" id="KW-1185">Reference proteome</keyword>
<accession>G4TKI3</accession>
<name>G4TKI3_SERID</name>
<protein>
    <submittedName>
        <fullName evidence="2">Uncharacterized protein</fullName>
    </submittedName>
</protein>
<sequence>MDDLYARFNPNPNKIAAWGRLLMLSDDPSGGSSTASSVPSPDELYTRAIPTLLQMKDDLVRLGWSEIPTQDVPEGLLFVVESPKPAAGNLCDEPSVSPSEPSRLSSPFFLSTSVQSRSSFFHDLPRSSDPVRFALPADLSGFLEFRREMEEALHNPELFRPILDHRGNLVLASSHDLDPLNSPPLKNIFHLLQLIVPGMFLLVHDSLSFTREKSLSLRIPDSRSGSQRQSRQGTLDSMGSTRSTQVFLRRTRRALPPAEWISNRLEVLETIFGKHHLHNLIDCARDVELTVWRTVHGPEDQMDTGYVNFDSNARQTRVSHQFNPPPPLVRSDAGFDVAMASPIIPSPTWSREPTTQTRSEPILIPSITPGATGERPTYQHVRARSL</sequence>
<gene>
    <name evidence="2" type="ORF">PIIN_05766</name>
</gene>
<organism evidence="2 3">
    <name type="scientific">Serendipita indica (strain DSM 11827)</name>
    <name type="common">Root endophyte fungus</name>
    <name type="synonym">Piriformospora indica</name>
    <dbReference type="NCBI Taxonomy" id="1109443"/>
    <lineage>
        <taxon>Eukaryota</taxon>
        <taxon>Fungi</taxon>
        <taxon>Dikarya</taxon>
        <taxon>Basidiomycota</taxon>
        <taxon>Agaricomycotina</taxon>
        <taxon>Agaricomycetes</taxon>
        <taxon>Sebacinales</taxon>
        <taxon>Serendipitaceae</taxon>
        <taxon>Serendipita</taxon>
    </lineage>
</organism>
<evidence type="ECO:0000313" key="3">
    <source>
        <dbReference type="Proteomes" id="UP000007148"/>
    </source>
</evidence>
<evidence type="ECO:0000313" key="2">
    <source>
        <dbReference type="EMBL" id="CCA71831.1"/>
    </source>
</evidence>
<dbReference type="Proteomes" id="UP000007148">
    <property type="component" value="Unassembled WGS sequence"/>
</dbReference>
<evidence type="ECO:0000256" key="1">
    <source>
        <dbReference type="SAM" id="MobiDB-lite"/>
    </source>
</evidence>
<comment type="caution">
    <text evidence="2">The sequence shown here is derived from an EMBL/GenBank/DDBJ whole genome shotgun (WGS) entry which is preliminary data.</text>
</comment>
<feature type="region of interest" description="Disordered" evidence="1">
    <location>
        <begin position="218"/>
        <end position="242"/>
    </location>
</feature>